<reference evidence="5" key="1">
    <citation type="journal article" date="2016" name="Genome Announc.">
        <title>Genome sequences of three species of Hanseniaspora isolated from spontaneous wine fermentations.</title>
        <authorList>
            <person name="Sternes P.R."/>
            <person name="Lee D."/>
            <person name="Kutyna D.R."/>
            <person name="Borneman A.R."/>
        </authorList>
    </citation>
    <scope>NUCLEOTIDE SEQUENCE [LARGE SCALE GENOMIC DNA]</scope>
    <source>
        <strain evidence="5">AWRI3579</strain>
    </source>
</reference>
<keyword evidence="2 4" id="KW-0689">Ribosomal protein</keyword>
<dbReference type="InterPro" id="IPR034704">
    <property type="entry name" value="Ribosomal_bL28/bL31-like_sf"/>
</dbReference>
<dbReference type="PANTHER" id="PTHR13528">
    <property type="entry name" value="39S RIBOSOMAL PROTEIN L28, MITOCHONDRIAL"/>
    <property type="match status" value="1"/>
</dbReference>
<dbReference type="InterPro" id="IPR026569">
    <property type="entry name" value="Ribosomal_bL28"/>
</dbReference>
<keyword evidence="3" id="KW-0687">Ribonucleoprotein</keyword>
<comment type="caution">
    <text evidence="4">The sequence shown here is derived from an EMBL/GenBank/DDBJ whole genome shotgun (WGS) entry which is preliminary data.</text>
</comment>
<evidence type="ECO:0000256" key="3">
    <source>
        <dbReference type="ARBA" id="ARBA00023274"/>
    </source>
</evidence>
<sequence>MNIVLGLLPYQQQTRSNQPAANMLPFMKKSFSTLTVSTPLLREWKLVTTRRVRKTPDYQIGDIKPVGVPKVRPLYPVYKYGESNIFKQSNRGLYGAQFIQTGNTISESKKKNRRVWKLNVFKKKLWSESLNKFVNVKMTGKVYRTIIKDGGIDMYLTKTSSARVKELGPTGWKLRYLVLKYKNLKERLANNVVETILEDGNANSSGTPVYFVGTINDVQYKITCGKRKLLQLLYPLELVATKEIDGVDLRFNKFNMENQQLSVEEILQKLDHHGFDLKSISA</sequence>
<evidence type="ECO:0000256" key="1">
    <source>
        <dbReference type="ARBA" id="ARBA00008760"/>
    </source>
</evidence>
<dbReference type="STRING" id="56408.A0A1E5RF98"/>
<dbReference type="SUPFAM" id="SSF143800">
    <property type="entry name" value="L28p-like"/>
    <property type="match status" value="1"/>
</dbReference>
<evidence type="ECO:0000256" key="2">
    <source>
        <dbReference type="ARBA" id="ARBA00022980"/>
    </source>
</evidence>
<comment type="similarity">
    <text evidence="1">Belongs to the bacterial ribosomal protein bL28 family.</text>
</comment>
<dbReference type="EMBL" id="LPNM01000007">
    <property type="protein sequence ID" value="OEJ85554.1"/>
    <property type="molecule type" value="Genomic_DNA"/>
</dbReference>
<protein>
    <submittedName>
        <fullName evidence="4">54S ribosomal protein L24, mitochondrial</fullName>
    </submittedName>
</protein>
<dbReference type="InParanoid" id="A0A1E5RF98"/>
<name>A0A1E5RF98_9ASCO</name>
<dbReference type="Proteomes" id="UP000095728">
    <property type="component" value="Unassembled WGS sequence"/>
</dbReference>
<dbReference type="Pfam" id="PF00830">
    <property type="entry name" value="Ribosomal_L28"/>
    <property type="match status" value="1"/>
</dbReference>
<evidence type="ECO:0000313" key="4">
    <source>
        <dbReference type="EMBL" id="OEJ85554.1"/>
    </source>
</evidence>
<dbReference type="AlphaFoldDB" id="A0A1E5RF98"/>
<dbReference type="Gene3D" id="2.30.170.40">
    <property type="entry name" value="Ribosomal protein L28/L24"/>
    <property type="match status" value="1"/>
</dbReference>
<gene>
    <name evidence="4" type="ORF">AWRI3579_g1756</name>
</gene>
<dbReference type="FunCoup" id="A0A1E5RF98">
    <property type="interactions" value="246"/>
</dbReference>
<dbReference type="InterPro" id="IPR037147">
    <property type="entry name" value="Ribosomal_bL28_sf"/>
</dbReference>
<evidence type="ECO:0000313" key="5">
    <source>
        <dbReference type="Proteomes" id="UP000095728"/>
    </source>
</evidence>
<dbReference type="GO" id="GO:0003735">
    <property type="term" value="F:structural constituent of ribosome"/>
    <property type="evidence" value="ECO:0007669"/>
    <property type="project" value="InterPro"/>
</dbReference>
<dbReference type="GO" id="GO:0005762">
    <property type="term" value="C:mitochondrial large ribosomal subunit"/>
    <property type="evidence" value="ECO:0007669"/>
    <property type="project" value="TreeGrafter"/>
</dbReference>
<proteinExistence type="inferred from homology"/>
<dbReference type="PANTHER" id="PTHR13528:SF2">
    <property type="entry name" value="LARGE RIBOSOMAL SUBUNIT PROTEIN BL28M"/>
    <property type="match status" value="1"/>
</dbReference>
<organism evidence="4 5">
    <name type="scientific">Hanseniaspora osmophila</name>
    <dbReference type="NCBI Taxonomy" id="56408"/>
    <lineage>
        <taxon>Eukaryota</taxon>
        <taxon>Fungi</taxon>
        <taxon>Dikarya</taxon>
        <taxon>Ascomycota</taxon>
        <taxon>Saccharomycotina</taxon>
        <taxon>Saccharomycetes</taxon>
        <taxon>Saccharomycodales</taxon>
        <taxon>Saccharomycodaceae</taxon>
        <taxon>Hanseniaspora</taxon>
    </lineage>
</organism>
<accession>A0A1E5RF98</accession>
<dbReference type="OrthoDB" id="361870at2759"/>
<keyword evidence="5" id="KW-1185">Reference proteome</keyword>